<dbReference type="Proteomes" id="UP001222325">
    <property type="component" value="Unassembled WGS sequence"/>
</dbReference>
<dbReference type="AlphaFoldDB" id="A0AAD6U7V1"/>
<gene>
    <name evidence="2" type="ORF">B0H15DRAFT_124105</name>
</gene>
<evidence type="ECO:0000256" key="1">
    <source>
        <dbReference type="SAM" id="MobiDB-lite"/>
    </source>
</evidence>
<sequence>MFCQNTPPRAPNGRPSQTASPSALAPNPALSLDIPRPLPTYRAPSAFAGHPSDRSTSSPVASSHVPSFPTSRSVSYFGAARLPSASMAPPLPSPSISPVFPPTRLPSPPMALPLPLPPPFLPSFFHPTRLPSPPIASPIPRPFFSFQDPPLRPSSAVPSSAVPTRAPSPTPLQNSDVESTRTARLLRFATTRSTSTRPAADIGDDPVSHFQVGRLPPQIA</sequence>
<dbReference type="PRINTS" id="PR01217">
    <property type="entry name" value="PRICHEXTENSN"/>
</dbReference>
<protein>
    <submittedName>
        <fullName evidence="2">Uncharacterized protein</fullName>
    </submittedName>
</protein>
<feature type="compositionally biased region" description="Polar residues" evidence="1">
    <location>
        <begin position="54"/>
        <end position="70"/>
    </location>
</feature>
<feature type="region of interest" description="Disordered" evidence="1">
    <location>
        <begin position="147"/>
        <end position="220"/>
    </location>
</feature>
<feature type="compositionally biased region" description="Low complexity" evidence="1">
    <location>
        <begin position="19"/>
        <end position="32"/>
    </location>
</feature>
<feature type="compositionally biased region" description="Low complexity" evidence="1">
    <location>
        <begin position="153"/>
        <end position="167"/>
    </location>
</feature>
<reference evidence="2" key="1">
    <citation type="submission" date="2023-03" db="EMBL/GenBank/DDBJ databases">
        <title>Massive genome expansion in bonnet fungi (Mycena s.s.) driven by repeated elements and novel gene families across ecological guilds.</title>
        <authorList>
            <consortium name="Lawrence Berkeley National Laboratory"/>
            <person name="Harder C.B."/>
            <person name="Miyauchi S."/>
            <person name="Viragh M."/>
            <person name="Kuo A."/>
            <person name="Thoen E."/>
            <person name="Andreopoulos B."/>
            <person name="Lu D."/>
            <person name="Skrede I."/>
            <person name="Drula E."/>
            <person name="Henrissat B."/>
            <person name="Morin E."/>
            <person name="Kohler A."/>
            <person name="Barry K."/>
            <person name="LaButti K."/>
            <person name="Morin E."/>
            <person name="Salamov A."/>
            <person name="Lipzen A."/>
            <person name="Mereny Z."/>
            <person name="Hegedus B."/>
            <person name="Baldrian P."/>
            <person name="Stursova M."/>
            <person name="Weitz H."/>
            <person name="Taylor A."/>
            <person name="Grigoriev I.V."/>
            <person name="Nagy L.G."/>
            <person name="Martin F."/>
            <person name="Kauserud H."/>
        </authorList>
    </citation>
    <scope>NUCLEOTIDE SEQUENCE</scope>
    <source>
        <strain evidence="2">CBHHK173m</strain>
    </source>
</reference>
<organism evidence="2 3">
    <name type="scientific">Mycena belliarum</name>
    <dbReference type="NCBI Taxonomy" id="1033014"/>
    <lineage>
        <taxon>Eukaryota</taxon>
        <taxon>Fungi</taxon>
        <taxon>Dikarya</taxon>
        <taxon>Basidiomycota</taxon>
        <taxon>Agaricomycotina</taxon>
        <taxon>Agaricomycetes</taxon>
        <taxon>Agaricomycetidae</taxon>
        <taxon>Agaricales</taxon>
        <taxon>Marasmiineae</taxon>
        <taxon>Mycenaceae</taxon>
        <taxon>Mycena</taxon>
    </lineage>
</organism>
<feature type="compositionally biased region" description="Low complexity" evidence="1">
    <location>
        <begin position="180"/>
        <end position="197"/>
    </location>
</feature>
<name>A0AAD6U7V1_9AGAR</name>
<evidence type="ECO:0000313" key="3">
    <source>
        <dbReference type="Proteomes" id="UP001222325"/>
    </source>
</evidence>
<keyword evidence="3" id="KW-1185">Reference proteome</keyword>
<accession>A0AAD6U7V1</accession>
<comment type="caution">
    <text evidence="2">The sequence shown here is derived from an EMBL/GenBank/DDBJ whole genome shotgun (WGS) entry which is preliminary data.</text>
</comment>
<proteinExistence type="predicted"/>
<feature type="region of interest" description="Disordered" evidence="1">
    <location>
        <begin position="1"/>
        <end position="70"/>
    </location>
</feature>
<evidence type="ECO:0000313" key="2">
    <source>
        <dbReference type="EMBL" id="KAJ7094472.1"/>
    </source>
</evidence>
<dbReference type="EMBL" id="JARJCN010000014">
    <property type="protein sequence ID" value="KAJ7094472.1"/>
    <property type="molecule type" value="Genomic_DNA"/>
</dbReference>